<feature type="transmembrane region" description="Helical" evidence="5">
    <location>
        <begin position="262"/>
        <end position="282"/>
    </location>
</feature>
<keyword evidence="3 5" id="KW-1133">Transmembrane helix</keyword>
<comment type="subcellular location">
    <subcellularLocation>
        <location evidence="1">Membrane</location>
        <topology evidence="1">Multi-pass membrane protein</topology>
    </subcellularLocation>
</comment>
<evidence type="ECO:0000313" key="8">
    <source>
        <dbReference type="Proteomes" id="UP000599688"/>
    </source>
</evidence>
<keyword evidence="8" id="KW-1185">Reference proteome</keyword>
<organism evidence="7 8">
    <name type="scientific">Psychroflexus salis</name>
    <dbReference type="NCBI Taxonomy" id="1526574"/>
    <lineage>
        <taxon>Bacteria</taxon>
        <taxon>Pseudomonadati</taxon>
        <taxon>Bacteroidota</taxon>
        <taxon>Flavobacteriia</taxon>
        <taxon>Flavobacteriales</taxon>
        <taxon>Flavobacteriaceae</taxon>
        <taxon>Psychroflexus</taxon>
    </lineage>
</organism>
<dbReference type="PANTHER" id="PTHR37422">
    <property type="entry name" value="TEICHURONIC ACID BIOSYNTHESIS PROTEIN TUAE"/>
    <property type="match status" value="1"/>
</dbReference>
<feature type="transmembrane region" description="Helical" evidence="5">
    <location>
        <begin position="111"/>
        <end position="129"/>
    </location>
</feature>
<comment type="caution">
    <text evidence="7">The sequence shown here is derived from an EMBL/GenBank/DDBJ whole genome shotgun (WGS) entry which is preliminary data.</text>
</comment>
<dbReference type="PANTHER" id="PTHR37422:SF13">
    <property type="entry name" value="LIPOPOLYSACCHARIDE BIOSYNTHESIS PROTEIN PA4999-RELATED"/>
    <property type="match status" value="1"/>
</dbReference>
<dbReference type="AlphaFoldDB" id="A0A916ZRH6"/>
<dbReference type="InterPro" id="IPR007016">
    <property type="entry name" value="O-antigen_ligase-rel_domated"/>
</dbReference>
<feature type="transmembrane region" description="Helical" evidence="5">
    <location>
        <begin position="16"/>
        <end position="33"/>
    </location>
</feature>
<feature type="transmembrane region" description="Helical" evidence="5">
    <location>
        <begin position="62"/>
        <end position="78"/>
    </location>
</feature>
<gene>
    <name evidence="7" type="ORF">GCM10010831_10030</name>
</gene>
<evidence type="ECO:0000259" key="6">
    <source>
        <dbReference type="Pfam" id="PF04932"/>
    </source>
</evidence>
<feature type="transmembrane region" description="Helical" evidence="5">
    <location>
        <begin position="412"/>
        <end position="433"/>
    </location>
</feature>
<keyword evidence="2 5" id="KW-0812">Transmembrane</keyword>
<feature type="transmembrane region" description="Helical" evidence="5">
    <location>
        <begin position="294"/>
        <end position="310"/>
    </location>
</feature>
<dbReference type="EMBL" id="BMGL01000005">
    <property type="protein sequence ID" value="GGE10507.1"/>
    <property type="molecule type" value="Genomic_DNA"/>
</dbReference>
<dbReference type="Proteomes" id="UP000599688">
    <property type="component" value="Unassembled WGS sequence"/>
</dbReference>
<feature type="transmembrane region" description="Helical" evidence="5">
    <location>
        <begin position="84"/>
        <end position="104"/>
    </location>
</feature>
<evidence type="ECO:0000313" key="7">
    <source>
        <dbReference type="EMBL" id="GGE10507.1"/>
    </source>
</evidence>
<dbReference type="RefSeq" id="WP_188405711.1">
    <property type="nucleotide sequence ID" value="NZ_BMGL01000005.1"/>
</dbReference>
<evidence type="ECO:0000256" key="1">
    <source>
        <dbReference type="ARBA" id="ARBA00004141"/>
    </source>
</evidence>
<evidence type="ECO:0000256" key="4">
    <source>
        <dbReference type="ARBA" id="ARBA00023136"/>
    </source>
</evidence>
<evidence type="ECO:0000256" key="5">
    <source>
        <dbReference type="SAM" id="Phobius"/>
    </source>
</evidence>
<feature type="transmembrane region" description="Helical" evidence="5">
    <location>
        <begin position="141"/>
        <end position="160"/>
    </location>
</feature>
<feature type="transmembrane region" description="Helical" evidence="5">
    <location>
        <begin position="211"/>
        <end position="232"/>
    </location>
</feature>
<feature type="domain" description="O-antigen ligase-related" evidence="6">
    <location>
        <begin position="247"/>
        <end position="393"/>
    </location>
</feature>
<dbReference type="GO" id="GO:0016020">
    <property type="term" value="C:membrane"/>
    <property type="evidence" value="ECO:0007669"/>
    <property type="project" value="UniProtKB-SubCell"/>
</dbReference>
<reference evidence="7 8" key="1">
    <citation type="journal article" date="2014" name="Int. J. Syst. Evol. Microbiol.">
        <title>Complete genome sequence of Corynebacterium casei LMG S-19264T (=DSM 44701T), isolated from a smear-ripened cheese.</title>
        <authorList>
            <consortium name="US DOE Joint Genome Institute (JGI-PGF)"/>
            <person name="Walter F."/>
            <person name="Albersmeier A."/>
            <person name="Kalinowski J."/>
            <person name="Ruckert C."/>
        </authorList>
    </citation>
    <scope>NUCLEOTIDE SEQUENCE [LARGE SCALE GENOMIC DNA]</scope>
    <source>
        <strain evidence="7 8">CGMCC 1.12925</strain>
    </source>
</reference>
<feature type="transmembrane region" description="Helical" evidence="5">
    <location>
        <begin position="172"/>
        <end position="191"/>
    </location>
</feature>
<evidence type="ECO:0000256" key="3">
    <source>
        <dbReference type="ARBA" id="ARBA00022989"/>
    </source>
</evidence>
<dbReference type="GO" id="GO:0016874">
    <property type="term" value="F:ligase activity"/>
    <property type="evidence" value="ECO:0007669"/>
    <property type="project" value="UniProtKB-KW"/>
</dbReference>
<sequence length="473" mass="53442">MLKKNLKQKLKKPTRVMYLNFVIFHVLIGILIYSFKFLSLIYLLGILAYYIFKIIKNQKDKFVPIEAAAYIMAVEVFLRMTNGMVFYESGKYAVILFFLLGMYFHSFKLKGLPILIYFLALIPSIYFTYQSIHLEDSFRKFVLFNLSGPFSLVVTTLYCYDLKISLKRFLGILNIIVLPVITMTTYLFLYTPDLKAVIIGSQSNFAASGGFGPNQVSTTLGIGIFILLIRLIVPYRNQLVQLIMMLILAAISYRALATLSRGGVVVAILMFVVFLVLYAFYAPAKSKLKLVPKLGLLVLGAILVWSYTLVQTNNQLANRYTNKNARGIQKEDASAGRFDLIETEFNNFSENPIFGVGVGIGKYARLENEEAAASHNELTRMLSEHGSFGLVGILVLLLIPAFRFLKNPQNLFMISLLIFWGATINHSAMRIAAPGFMYGFAMLNIQYRKKKKKVGVAASNKSFKNENLTLSRQ</sequence>
<dbReference type="InterPro" id="IPR051533">
    <property type="entry name" value="WaaL-like"/>
</dbReference>
<protein>
    <submittedName>
        <fullName evidence="7">Ligase</fullName>
    </submittedName>
</protein>
<feature type="transmembrane region" description="Helical" evidence="5">
    <location>
        <begin position="239"/>
        <end position="256"/>
    </location>
</feature>
<name>A0A916ZRH6_9FLAO</name>
<keyword evidence="4 5" id="KW-0472">Membrane</keyword>
<dbReference type="Pfam" id="PF04932">
    <property type="entry name" value="Wzy_C"/>
    <property type="match status" value="1"/>
</dbReference>
<keyword evidence="7" id="KW-0436">Ligase</keyword>
<proteinExistence type="predicted"/>
<feature type="transmembrane region" description="Helical" evidence="5">
    <location>
        <begin position="386"/>
        <end position="405"/>
    </location>
</feature>
<evidence type="ECO:0000256" key="2">
    <source>
        <dbReference type="ARBA" id="ARBA00022692"/>
    </source>
</evidence>
<accession>A0A916ZRH6</accession>